<reference evidence="10 11" key="1">
    <citation type="journal article" date="2014" name="Mol. Plant Microbe Interact.">
        <title>The complete genome sequence of Candidatus Liberibacter americanus, associated with citrus Huanglongbing.</title>
        <authorList>
            <person name="Wulff N.A."/>
            <person name="Zhang S."/>
            <person name="Setubal J.C."/>
            <person name="Almeida N.F."/>
            <person name="Martins E.C."/>
            <person name="Harakava R."/>
            <person name="Kumar D."/>
            <person name="Rangel L.T."/>
            <person name="Foissac X."/>
            <person name="Bove J."/>
            <person name="Gabriel D.W."/>
        </authorList>
    </citation>
    <scope>NUCLEOTIDE SEQUENCE [LARGE SCALE GENOMIC DNA]</scope>
    <source>
        <strain evidence="10 11">Sao Paulo</strain>
    </source>
</reference>
<accession>U6B5K4</accession>
<dbReference type="PRINTS" id="PR01590">
    <property type="entry name" value="HTHFIS"/>
</dbReference>
<dbReference type="FunFam" id="1.10.10.60:FF:000165">
    <property type="entry name" value="Two-component system nitrogen regulation response regulator NtrX"/>
    <property type="match status" value="1"/>
</dbReference>
<evidence type="ECO:0000313" key="10">
    <source>
        <dbReference type="EMBL" id="AHA28300.1"/>
    </source>
</evidence>
<dbReference type="CDD" id="cd00009">
    <property type="entry name" value="AAA"/>
    <property type="match status" value="1"/>
</dbReference>
<keyword evidence="3" id="KW-0067">ATP-binding</keyword>
<dbReference type="SMART" id="SM00448">
    <property type="entry name" value="REC"/>
    <property type="match status" value="1"/>
</dbReference>
<keyword evidence="5" id="KW-0805">Transcription regulation</keyword>
<evidence type="ECO:0000256" key="1">
    <source>
        <dbReference type="ARBA" id="ARBA00022553"/>
    </source>
</evidence>
<dbReference type="InterPro" id="IPR011006">
    <property type="entry name" value="CheY-like_superfamily"/>
</dbReference>
<dbReference type="PANTHER" id="PTHR32071:SF17">
    <property type="entry name" value="TRANSCRIPTIONAL REGULATOR (NTRC FAMILY)"/>
    <property type="match status" value="1"/>
</dbReference>
<dbReference type="Gene3D" id="3.40.50.2300">
    <property type="match status" value="1"/>
</dbReference>
<sequence length="451" mass="51226">MKYDVLIVDGKKNICNLISSSLEDNGYSTIIAQSMDNAIEEINKFMPRLVFLDIDLIVYPEKNFSFFNKIKDIYPEILFVVTSYSDHLELAIAAIKHGAFDFIEKPFNTDQALLIVNRAIGNSRFKVFNENKEEIEEELIGGSAPIVHLRQSIDRIASTNSRVMIFGSSGSGKKFIARFIHNKSARSQGEFIFFDAPNIPPDFMEIALFGMDNPAGEPQRIGYLEMARHGTIYINEIADIPCSVQDRILRALLQQEFKRVNGVKSIPLDVRIISSTAVNPNNYIVKGLLREDLYYRLAVVLIRVPGLIERKEDIPIIAENLICRISHKSGLHPRHISDDAMAFLQAYDWPGNILELKKYLENIIFSMRDKDPRLEVTIDMLPSNLGKFLPTATVQHGDQVMNLSLREAREVFEKNYITAQINRFGGNISRTAEFIGMERSALHRKIKSLGI</sequence>
<dbReference type="InterPro" id="IPR002078">
    <property type="entry name" value="Sigma_54_int"/>
</dbReference>
<gene>
    <name evidence="10" type="ORF">lam_970</name>
</gene>
<dbReference type="Pfam" id="PF25601">
    <property type="entry name" value="AAA_lid_14"/>
    <property type="match status" value="1"/>
</dbReference>
<dbReference type="PROSITE" id="PS50110">
    <property type="entry name" value="RESPONSE_REGULATORY"/>
    <property type="match status" value="1"/>
</dbReference>
<dbReference type="Gene3D" id="1.10.10.60">
    <property type="entry name" value="Homeodomain-like"/>
    <property type="match status" value="1"/>
</dbReference>
<dbReference type="InterPro" id="IPR009057">
    <property type="entry name" value="Homeodomain-like_sf"/>
</dbReference>
<evidence type="ECO:0000256" key="2">
    <source>
        <dbReference type="ARBA" id="ARBA00022741"/>
    </source>
</evidence>
<dbReference type="GO" id="GO:0000160">
    <property type="term" value="P:phosphorelay signal transduction system"/>
    <property type="evidence" value="ECO:0007669"/>
    <property type="project" value="UniProtKB-KW"/>
</dbReference>
<keyword evidence="2" id="KW-0547">Nucleotide-binding</keyword>
<dbReference type="RefSeq" id="WP_007556541.1">
    <property type="nucleotide sequence ID" value="NC_022793.1"/>
</dbReference>
<evidence type="ECO:0000256" key="7">
    <source>
        <dbReference type="PROSITE-ProRule" id="PRU00169"/>
    </source>
</evidence>
<dbReference type="PANTHER" id="PTHR32071">
    <property type="entry name" value="TRANSCRIPTIONAL REGULATORY PROTEIN"/>
    <property type="match status" value="1"/>
</dbReference>
<dbReference type="SUPFAM" id="SSF46689">
    <property type="entry name" value="Homeodomain-like"/>
    <property type="match status" value="1"/>
</dbReference>
<dbReference type="HOGENOM" id="CLU_000445_0_6_5"/>
<evidence type="ECO:0000256" key="3">
    <source>
        <dbReference type="ARBA" id="ARBA00022840"/>
    </source>
</evidence>
<dbReference type="Pfam" id="PF00072">
    <property type="entry name" value="Response_reg"/>
    <property type="match status" value="1"/>
</dbReference>
<protein>
    <submittedName>
        <fullName evidence="10">Two component response regulator nitrogen assimilation regulatory protein</fullName>
    </submittedName>
</protein>
<dbReference type="STRING" id="1261131.lam_970"/>
<keyword evidence="11" id="KW-1185">Reference proteome</keyword>
<feature type="domain" description="Sigma-54 factor interaction" evidence="8">
    <location>
        <begin position="139"/>
        <end position="365"/>
    </location>
</feature>
<proteinExistence type="predicted"/>
<dbReference type="AlphaFoldDB" id="U6B5K4"/>
<evidence type="ECO:0000256" key="5">
    <source>
        <dbReference type="ARBA" id="ARBA00023015"/>
    </source>
</evidence>
<evidence type="ECO:0000259" key="9">
    <source>
        <dbReference type="PROSITE" id="PS50110"/>
    </source>
</evidence>
<feature type="modified residue" description="4-aspartylphosphate" evidence="7">
    <location>
        <position position="53"/>
    </location>
</feature>
<dbReference type="Proteomes" id="UP000017862">
    <property type="component" value="Chromosome"/>
</dbReference>
<dbReference type="SMART" id="SM00382">
    <property type="entry name" value="AAA"/>
    <property type="match status" value="1"/>
</dbReference>
<dbReference type="InterPro" id="IPR001789">
    <property type="entry name" value="Sig_transdc_resp-reg_receiver"/>
</dbReference>
<feature type="domain" description="Response regulatory" evidence="9">
    <location>
        <begin position="4"/>
        <end position="120"/>
    </location>
</feature>
<name>U6B5K4_9HYPH</name>
<keyword evidence="4" id="KW-0902">Two-component regulatory system</keyword>
<dbReference type="GO" id="GO:0005524">
    <property type="term" value="F:ATP binding"/>
    <property type="evidence" value="ECO:0007669"/>
    <property type="project" value="UniProtKB-KW"/>
</dbReference>
<dbReference type="Pfam" id="PF00158">
    <property type="entry name" value="Sigma54_activat"/>
    <property type="match status" value="1"/>
</dbReference>
<keyword evidence="1 7" id="KW-0597">Phosphoprotein</keyword>
<dbReference type="SUPFAM" id="SSF52172">
    <property type="entry name" value="CheY-like"/>
    <property type="match status" value="1"/>
</dbReference>
<dbReference type="KEGG" id="lar:lam_970"/>
<organism evidence="10 11">
    <name type="scientific">Candidatus Liberibacter americanus str. Sao Paulo</name>
    <dbReference type="NCBI Taxonomy" id="1261131"/>
    <lineage>
        <taxon>Bacteria</taxon>
        <taxon>Pseudomonadati</taxon>
        <taxon>Pseudomonadota</taxon>
        <taxon>Alphaproteobacteria</taxon>
        <taxon>Hyphomicrobiales</taxon>
        <taxon>Rhizobiaceae</taxon>
        <taxon>Liberibacter</taxon>
    </lineage>
</organism>
<dbReference type="SUPFAM" id="SSF52540">
    <property type="entry name" value="P-loop containing nucleoside triphosphate hydrolases"/>
    <property type="match status" value="1"/>
</dbReference>
<evidence type="ECO:0000313" key="11">
    <source>
        <dbReference type="Proteomes" id="UP000017862"/>
    </source>
</evidence>
<evidence type="ECO:0000256" key="4">
    <source>
        <dbReference type="ARBA" id="ARBA00023012"/>
    </source>
</evidence>
<dbReference type="InterPro" id="IPR003593">
    <property type="entry name" value="AAA+_ATPase"/>
</dbReference>
<evidence type="ECO:0000256" key="6">
    <source>
        <dbReference type="ARBA" id="ARBA00023163"/>
    </source>
</evidence>
<dbReference type="eggNOG" id="COG2204">
    <property type="taxonomic scope" value="Bacteria"/>
</dbReference>
<dbReference type="Pfam" id="PF02954">
    <property type="entry name" value="HTH_8"/>
    <property type="match status" value="1"/>
</dbReference>
<dbReference type="EMBL" id="CP006604">
    <property type="protein sequence ID" value="AHA28300.1"/>
    <property type="molecule type" value="Genomic_DNA"/>
</dbReference>
<dbReference type="Gene3D" id="1.10.8.60">
    <property type="match status" value="1"/>
</dbReference>
<dbReference type="Gene3D" id="3.40.50.300">
    <property type="entry name" value="P-loop containing nucleotide triphosphate hydrolases"/>
    <property type="match status" value="1"/>
</dbReference>
<evidence type="ECO:0000259" key="8">
    <source>
        <dbReference type="PROSITE" id="PS50045"/>
    </source>
</evidence>
<keyword evidence="6" id="KW-0804">Transcription</keyword>
<dbReference type="InterPro" id="IPR027417">
    <property type="entry name" value="P-loop_NTPase"/>
</dbReference>
<dbReference type="PATRIC" id="fig|1261131.3.peg.929"/>
<dbReference type="GO" id="GO:0043565">
    <property type="term" value="F:sequence-specific DNA binding"/>
    <property type="evidence" value="ECO:0007669"/>
    <property type="project" value="InterPro"/>
</dbReference>
<dbReference type="PROSITE" id="PS50045">
    <property type="entry name" value="SIGMA54_INTERACT_4"/>
    <property type="match status" value="1"/>
</dbReference>
<dbReference type="GO" id="GO:0006355">
    <property type="term" value="P:regulation of DNA-templated transcription"/>
    <property type="evidence" value="ECO:0007669"/>
    <property type="project" value="InterPro"/>
</dbReference>
<dbReference type="InterPro" id="IPR058031">
    <property type="entry name" value="AAA_lid_NorR"/>
</dbReference>
<dbReference type="InterPro" id="IPR002197">
    <property type="entry name" value="HTH_Fis"/>
</dbReference>